<dbReference type="AlphaFoldDB" id="D9R7N7"/>
<keyword evidence="2" id="KW-1185">Reference proteome</keyword>
<sequence>MIKFQVNKEKRAKELLTINIGLVVFYCYKSGKLKFDITIKSKFNLSTNATGILINYWHI</sequence>
<proteinExistence type="predicted"/>
<dbReference type="Proteomes" id="UP000001662">
    <property type="component" value="Chromosome"/>
</dbReference>
<accession>D9R7N7</accession>
<evidence type="ECO:0000313" key="1">
    <source>
        <dbReference type="EMBL" id="ADL03766.1"/>
    </source>
</evidence>
<protein>
    <submittedName>
        <fullName evidence="1">Uncharacterized protein</fullName>
    </submittedName>
</protein>
<dbReference type="EMBL" id="CP002109">
    <property type="protein sequence ID" value="ADL03766.1"/>
    <property type="molecule type" value="Genomic_DNA"/>
</dbReference>
<dbReference type="HOGENOM" id="CLU_2952382_0_0_9"/>
<dbReference type="PaxDb" id="610130-Closa_1158"/>
<name>D9R7N7_LACSW</name>
<gene>
    <name evidence="1" type="ordered locus">Closa_1158</name>
</gene>
<dbReference type="STRING" id="610130.Closa_1158"/>
<evidence type="ECO:0000313" key="2">
    <source>
        <dbReference type="Proteomes" id="UP000001662"/>
    </source>
</evidence>
<reference evidence="1" key="1">
    <citation type="submission" date="2010-07" db="EMBL/GenBank/DDBJ databases">
        <title>Complete sequence of Clostridium saccharolyticum WM1.</title>
        <authorList>
            <consortium name="US DOE Joint Genome Institute"/>
            <person name="Lucas S."/>
            <person name="Copeland A."/>
            <person name="Lapidus A."/>
            <person name="Cheng J.-F."/>
            <person name="Bruce D."/>
            <person name="Goodwin L."/>
            <person name="Pitluck S."/>
            <person name="Chertkov O."/>
            <person name="Detter J.C."/>
            <person name="Han C."/>
            <person name="Tapia R."/>
            <person name="Land M."/>
            <person name="Hauser L."/>
            <person name="Chang Y.-J."/>
            <person name="Jeffries C."/>
            <person name="Kyrpides N."/>
            <person name="Ivanova N."/>
            <person name="Mikhailova N."/>
            <person name="Mouttaki H."/>
            <person name="Lin L."/>
            <person name="Zhou J."/>
            <person name="Hemme C.L."/>
            <person name="Woyke T."/>
        </authorList>
    </citation>
    <scope>NUCLEOTIDE SEQUENCE [LARGE SCALE GENOMIC DNA]</scope>
    <source>
        <strain evidence="1">WM1</strain>
    </source>
</reference>
<organism evidence="1 2">
    <name type="scientific">Lacrimispora saccharolytica (strain ATCC 35040 / DSM 2544 / NRCC 2533 / WM1)</name>
    <name type="common">Clostridium saccharolyticum</name>
    <dbReference type="NCBI Taxonomy" id="610130"/>
    <lineage>
        <taxon>Bacteria</taxon>
        <taxon>Bacillati</taxon>
        <taxon>Bacillota</taxon>
        <taxon>Clostridia</taxon>
        <taxon>Lachnospirales</taxon>
        <taxon>Lachnospiraceae</taxon>
        <taxon>Lacrimispora</taxon>
    </lineage>
</organism>
<dbReference type="KEGG" id="csh:Closa_1158"/>